<dbReference type="CDD" id="cd00761">
    <property type="entry name" value="Glyco_tranf_GTA_type"/>
    <property type="match status" value="1"/>
</dbReference>
<dbReference type="InterPro" id="IPR029044">
    <property type="entry name" value="Nucleotide-diphossugar_trans"/>
</dbReference>
<dbReference type="Pfam" id="PF00535">
    <property type="entry name" value="Glycos_transf_2"/>
    <property type="match status" value="1"/>
</dbReference>
<evidence type="ECO:0000259" key="1">
    <source>
        <dbReference type="Pfam" id="PF00535"/>
    </source>
</evidence>
<accession>A0A0F8ZSQ6</accession>
<feature type="domain" description="Glycosyltransferase 2-like" evidence="1">
    <location>
        <begin position="48"/>
        <end position="165"/>
    </location>
</feature>
<name>A0A0F8ZSQ6_9ZZZZ</name>
<dbReference type="Gene3D" id="3.90.550.10">
    <property type="entry name" value="Spore Coat Polysaccharide Biosynthesis Protein SpsA, Chain A"/>
    <property type="match status" value="1"/>
</dbReference>
<reference evidence="2" key="1">
    <citation type="journal article" date="2015" name="Nature">
        <title>Complex archaea that bridge the gap between prokaryotes and eukaryotes.</title>
        <authorList>
            <person name="Spang A."/>
            <person name="Saw J.H."/>
            <person name="Jorgensen S.L."/>
            <person name="Zaremba-Niedzwiedzka K."/>
            <person name="Martijn J."/>
            <person name="Lind A.E."/>
            <person name="van Eijk R."/>
            <person name="Schleper C."/>
            <person name="Guy L."/>
            <person name="Ettema T.J."/>
        </authorList>
    </citation>
    <scope>NUCLEOTIDE SEQUENCE</scope>
</reference>
<sequence length="232" mass="27575">MKLGFIQVYNEANWISYAVDQAMKLCDKVLIVEGSQFADFSDIAERSDDGTLDIIADKIKQYPKRIIDTKTIREHSKYRLNQCANFNRGLTFCDIGDYFILLDADDFYPDEWISEVDELMREGEVSLIKVLSYDFAFSFSWRIKRREIKSERPVIVKKTKAFYFAPTHNWINHGKNVTVIPYVARYHYGWLKPRERMRMRMRTSKMYPNMVDWFDENWDTIKLANSKEQSHG</sequence>
<dbReference type="InterPro" id="IPR001173">
    <property type="entry name" value="Glyco_trans_2-like"/>
</dbReference>
<comment type="caution">
    <text evidence="2">The sequence shown here is derived from an EMBL/GenBank/DDBJ whole genome shotgun (WGS) entry which is preliminary data.</text>
</comment>
<organism evidence="2">
    <name type="scientific">marine sediment metagenome</name>
    <dbReference type="NCBI Taxonomy" id="412755"/>
    <lineage>
        <taxon>unclassified sequences</taxon>
        <taxon>metagenomes</taxon>
        <taxon>ecological metagenomes</taxon>
    </lineage>
</organism>
<evidence type="ECO:0000313" key="2">
    <source>
        <dbReference type="EMBL" id="KKK62961.1"/>
    </source>
</evidence>
<dbReference type="AlphaFoldDB" id="A0A0F8ZSQ6"/>
<gene>
    <name evidence="2" type="ORF">LCGC14_2999090</name>
</gene>
<protein>
    <recommendedName>
        <fullName evidence="1">Glycosyltransferase 2-like domain-containing protein</fullName>
    </recommendedName>
</protein>
<dbReference type="EMBL" id="LAZR01061741">
    <property type="protein sequence ID" value="KKK62961.1"/>
    <property type="molecule type" value="Genomic_DNA"/>
</dbReference>
<proteinExistence type="predicted"/>
<dbReference type="SUPFAM" id="SSF53448">
    <property type="entry name" value="Nucleotide-diphospho-sugar transferases"/>
    <property type="match status" value="1"/>
</dbReference>